<sequence>ADGQRVSLKGPKGIDDLGGLVENGGESSLNSQFYGNMHNMGHVIIAYAHDPEKRHNENIGPMGDEATAMKDPVFYRWHKFIDDLFDKYKQTLGAYPEPELLWPGVRVSEISVSTSGRDKNLLVTNWMQSDIDLTRGLDLQRSSAMNQGPVWARVTHLNHESFTYNITVENNAGPGARATVRIFLAPRFNEHGQRFPYSHQRTIFFEMDKFTVLLQKGTNQITRDSKDSSVTIPWESSFRDLEKLMEGGEYKSQDAICGCGWPQHLLLPMGNAGGVIFDLFVMLTDGAKDAVPRKNPERPNCKESLSYCGSLDELYPDTKPMGFPFDKIGRSITKPGTNMAAVVQNLDEFIPKNSNMATVQVKIIHEDRVSLRGNGAPATVAVITPSRATSKTSTTKTTASLNNPAPAQTQYRGRSRPNRV</sequence>
<dbReference type="Pfam" id="PF00372">
    <property type="entry name" value="Hemocyanin_M"/>
    <property type="match status" value="1"/>
</dbReference>
<keyword evidence="7" id="KW-1015">Disulfide bond</keyword>
<evidence type="ECO:0000256" key="6">
    <source>
        <dbReference type="ARBA" id="ARBA00023008"/>
    </source>
</evidence>
<accession>A0A8J2K936</accession>
<dbReference type="GO" id="GO:0005576">
    <property type="term" value="C:extracellular region"/>
    <property type="evidence" value="ECO:0007669"/>
    <property type="project" value="UniProtKB-SubCell"/>
</dbReference>
<dbReference type="InterPro" id="IPR013788">
    <property type="entry name" value="Hemocyanin/hexamerin"/>
</dbReference>
<keyword evidence="6" id="KW-0186">Copper</keyword>
<evidence type="ECO:0000313" key="11">
    <source>
        <dbReference type="Proteomes" id="UP000708208"/>
    </source>
</evidence>
<dbReference type="InterPro" id="IPR000896">
    <property type="entry name" value="Hemocyanin/hexamerin_mid_dom"/>
</dbReference>
<comment type="caution">
    <text evidence="10">The sequence shown here is derived from an EMBL/GenBank/DDBJ whole genome shotgun (WGS) entry which is preliminary data.</text>
</comment>
<dbReference type="PROSITE" id="PS00498">
    <property type="entry name" value="TYROSINASE_2"/>
    <property type="match status" value="1"/>
</dbReference>
<dbReference type="Pfam" id="PF03723">
    <property type="entry name" value="Hemocyanin_C"/>
    <property type="match status" value="1"/>
</dbReference>
<dbReference type="GO" id="GO:0046872">
    <property type="term" value="F:metal ion binding"/>
    <property type="evidence" value="ECO:0007669"/>
    <property type="project" value="UniProtKB-KW"/>
</dbReference>
<protein>
    <recommendedName>
        <fullName evidence="9">Tyrosinase copper-binding domain-containing protein</fullName>
    </recommendedName>
</protein>
<keyword evidence="4" id="KW-0964">Secreted</keyword>
<evidence type="ECO:0000259" key="9">
    <source>
        <dbReference type="PROSITE" id="PS00498"/>
    </source>
</evidence>
<dbReference type="InterPro" id="IPR005203">
    <property type="entry name" value="Hemocyanin_C"/>
</dbReference>
<dbReference type="GO" id="GO:0006582">
    <property type="term" value="P:melanin metabolic process"/>
    <property type="evidence" value="ECO:0007669"/>
    <property type="project" value="UniProtKB-ARBA"/>
</dbReference>
<comment type="cofactor">
    <cofactor evidence="1">
        <name>Cu(2+)</name>
        <dbReference type="ChEBI" id="CHEBI:29036"/>
    </cofactor>
</comment>
<dbReference type="InterPro" id="IPR002227">
    <property type="entry name" value="Tyrosinase_Cu-bd"/>
</dbReference>
<feature type="compositionally biased region" description="Low complexity" evidence="8">
    <location>
        <begin position="388"/>
        <end position="400"/>
    </location>
</feature>
<evidence type="ECO:0000256" key="2">
    <source>
        <dbReference type="ARBA" id="ARBA00004613"/>
    </source>
</evidence>
<evidence type="ECO:0000256" key="1">
    <source>
        <dbReference type="ARBA" id="ARBA00001973"/>
    </source>
</evidence>
<evidence type="ECO:0000256" key="4">
    <source>
        <dbReference type="ARBA" id="ARBA00022525"/>
    </source>
</evidence>
<comment type="subcellular location">
    <subcellularLocation>
        <location evidence="2">Secreted</location>
    </subcellularLocation>
</comment>
<feature type="region of interest" description="Disordered" evidence="8">
    <location>
        <begin position="385"/>
        <end position="420"/>
    </location>
</feature>
<dbReference type="OrthoDB" id="8119704at2759"/>
<feature type="non-terminal residue" evidence="10">
    <location>
        <position position="420"/>
    </location>
</feature>
<feature type="non-terminal residue" evidence="10">
    <location>
        <position position="1"/>
    </location>
</feature>
<dbReference type="PANTHER" id="PTHR11511:SF4">
    <property type="entry name" value="PHENOLOXIDASE 2-RELATED"/>
    <property type="match status" value="1"/>
</dbReference>
<comment type="similarity">
    <text evidence="3">Belongs to the tyrosinase family.</text>
</comment>
<feature type="domain" description="Tyrosinase copper-binding" evidence="9">
    <location>
        <begin position="71"/>
        <end position="82"/>
    </location>
</feature>
<dbReference type="AlphaFoldDB" id="A0A8J2K936"/>
<organism evidence="10 11">
    <name type="scientific">Allacma fusca</name>
    <dbReference type="NCBI Taxonomy" id="39272"/>
    <lineage>
        <taxon>Eukaryota</taxon>
        <taxon>Metazoa</taxon>
        <taxon>Ecdysozoa</taxon>
        <taxon>Arthropoda</taxon>
        <taxon>Hexapoda</taxon>
        <taxon>Collembola</taxon>
        <taxon>Symphypleona</taxon>
        <taxon>Sminthuridae</taxon>
        <taxon>Allacma</taxon>
    </lineage>
</organism>
<proteinExistence type="inferred from homology"/>
<reference evidence="10" key="1">
    <citation type="submission" date="2021-06" db="EMBL/GenBank/DDBJ databases">
        <authorList>
            <person name="Hodson N. C."/>
            <person name="Mongue J. A."/>
            <person name="Jaron S. K."/>
        </authorList>
    </citation>
    <scope>NUCLEOTIDE SEQUENCE</scope>
</reference>
<dbReference type="EMBL" id="CAJVCH010221289">
    <property type="protein sequence ID" value="CAG7731908.1"/>
    <property type="molecule type" value="Genomic_DNA"/>
</dbReference>
<keyword evidence="11" id="KW-1185">Reference proteome</keyword>
<keyword evidence="5" id="KW-0479">Metal-binding</keyword>
<evidence type="ECO:0000256" key="5">
    <source>
        <dbReference type="ARBA" id="ARBA00022723"/>
    </source>
</evidence>
<feature type="compositionally biased region" description="Polar residues" evidence="8">
    <location>
        <begin position="401"/>
        <end position="412"/>
    </location>
</feature>
<evidence type="ECO:0000256" key="8">
    <source>
        <dbReference type="SAM" id="MobiDB-lite"/>
    </source>
</evidence>
<gene>
    <name evidence="10" type="ORF">AFUS01_LOCUS20464</name>
</gene>
<dbReference type="Proteomes" id="UP000708208">
    <property type="component" value="Unassembled WGS sequence"/>
</dbReference>
<dbReference type="PANTHER" id="PTHR11511">
    <property type="entry name" value="LARVAL STORAGE PROTEIN/PHENOLOXIDASE"/>
    <property type="match status" value="1"/>
</dbReference>
<evidence type="ECO:0000313" key="10">
    <source>
        <dbReference type="EMBL" id="CAG7731908.1"/>
    </source>
</evidence>
<evidence type="ECO:0000256" key="3">
    <source>
        <dbReference type="ARBA" id="ARBA00009928"/>
    </source>
</evidence>
<dbReference type="GO" id="GO:0004503">
    <property type="term" value="F:tyrosinase activity"/>
    <property type="evidence" value="ECO:0007669"/>
    <property type="project" value="UniProtKB-ARBA"/>
</dbReference>
<name>A0A8J2K936_9HEXA</name>
<evidence type="ECO:0000256" key="7">
    <source>
        <dbReference type="ARBA" id="ARBA00023157"/>
    </source>
</evidence>